<dbReference type="EMBL" id="FOTK01000001">
    <property type="protein sequence ID" value="SFL13485.1"/>
    <property type="molecule type" value="Genomic_DNA"/>
</dbReference>
<dbReference type="AlphaFoldDB" id="A0A1I4F664"/>
<evidence type="ECO:0008006" key="3">
    <source>
        <dbReference type="Google" id="ProtNLM"/>
    </source>
</evidence>
<proteinExistence type="predicted"/>
<reference evidence="2" key="1">
    <citation type="submission" date="2016-10" db="EMBL/GenBank/DDBJ databases">
        <authorList>
            <person name="Varghese N."/>
            <person name="Submissions S."/>
        </authorList>
    </citation>
    <scope>NUCLEOTIDE SEQUENCE [LARGE SCALE GENOMIC DNA]</scope>
    <source>
        <strain evidence="2">BL36</strain>
    </source>
</reference>
<protein>
    <recommendedName>
        <fullName evidence="3">HicA toxin of toxin-antitoxin</fullName>
    </recommendedName>
</protein>
<sequence length="68" mass="8033">MKREDLIRDLRRFARKNGLAFDLLKDKGKESHYTVKVGDRTTTVQSGELKPLWFKRILKQLEIDPDAF</sequence>
<name>A0A1I4F664_9HYPH</name>
<dbReference type="OrthoDB" id="426853at2"/>
<dbReference type="RefSeq" id="WP_092036201.1">
    <property type="nucleotide sequence ID" value="NZ_FOTK01000001.1"/>
</dbReference>
<dbReference type="Proteomes" id="UP000199048">
    <property type="component" value="Unassembled WGS sequence"/>
</dbReference>
<evidence type="ECO:0000313" key="1">
    <source>
        <dbReference type="EMBL" id="SFL13485.1"/>
    </source>
</evidence>
<dbReference type="InterPro" id="IPR038570">
    <property type="entry name" value="HicA_sf"/>
</dbReference>
<keyword evidence="2" id="KW-1185">Reference proteome</keyword>
<dbReference type="Gene3D" id="3.30.920.30">
    <property type="entry name" value="Hypothetical protein"/>
    <property type="match status" value="1"/>
</dbReference>
<evidence type="ECO:0000313" key="2">
    <source>
        <dbReference type="Proteomes" id="UP000199048"/>
    </source>
</evidence>
<accession>A0A1I4F664</accession>
<dbReference type="STRING" id="582667.SAMN05192568_1001122"/>
<gene>
    <name evidence="1" type="ORF">SAMN05192568_1001122</name>
</gene>
<organism evidence="1 2">
    <name type="scientific">Methylobacterium pseudosasicola</name>
    <dbReference type="NCBI Taxonomy" id="582667"/>
    <lineage>
        <taxon>Bacteria</taxon>
        <taxon>Pseudomonadati</taxon>
        <taxon>Pseudomonadota</taxon>
        <taxon>Alphaproteobacteria</taxon>
        <taxon>Hyphomicrobiales</taxon>
        <taxon>Methylobacteriaceae</taxon>
        <taxon>Methylobacterium</taxon>
    </lineage>
</organism>